<dbReference type="Proteomes" id="UP000260782">
    <property type="component" value="Unassembled WGS sequence"/>
</dbReference>
<sequence>MPSPEGDHIMDSAFIHQAANELVQNAGTRNIKQIARSCSLDISETSRIKDMLGLLSLYFDKPLILINRQLDKQTKQMVCGYALGHYLEHQLLMDLHTLNKFLTIKDKHILLYEHNAFTSHLMLDSDEVYQMTTQGLSAAQIAHRKRIHLNLVLVKLLELHHLGYDLRHYHAQHHAFIKKLNLPAHFQFDVAVG</sequence>
<protein>
    <submittedName>
        <fullName evidence="2">ImmA/IrrE family metallo-endopeptidase</fullName>
    </submittedName>
</protein>
<proteinExistence type="predicted"/>
<comment type="caution">
    <text evidence="2">The sequence shown here is derived from an EMBL/GenBank/DDBJ whole genome shotgun (WGS) entry which is preliminary data.</text>
</comment>
<evidence type="ECO:0000259" key="1">
    <source>
        <dbReference type="Pfam" id="PF06114"/>
    </source>
</evidence>
<organism evidence="2 3">
    <name type="scientific">Faecalibacterium prausnitzii</name>
    <dbReference type="NCBI Taxonomy" id="853"/>
    <lineage>
        <taxon>Bacteria</taxon>
        <taxon>Bacillati</taxon>
        <taxon>Bacillota</taxon>
        <taxon>Clostridia</taxon>
        <taxon>Eubacteriales</taxon>
        <taxon>Oscillospiraceae</taxon>
        <taxon>Faecalibacterium</taxon>
    </lineage>
</organism>
<feature type="domain" description="IrrE N-terminal-like" evidence="1">
    <location>
        <begin position="51"/>
        <end position="155"/>
    </location>
</feature>
<dbReference type="EMBL" id="QVES01000017">
    <property type="protein sequence ID" value="RGB83203.1"/>
    <property type="molecule type" value="Genomic_DNA"/>
</dbReference>
<dbReference type="InterPro" id="IPR010359">
    <property type="entry name" value="IrrE_HExxH"/>
</dbReference>
<evidence type="ECO:0000313" key="2">
    <source>
        <dbReference type="EMBL" id="RGB83203.1"/>
    </source>
</evidence>
<dbReference type="Pfam" id="PF06114">
    <property type="entry name" value="Peptidase_M78"/>
    <property type="match status" value="1"/>
</dbReference>
<reference evidence="2 3" key="1">
    <citation type="submission" date="2018-08" db="EMBL/GenBank/DDBJ databases">
        <title>A genome reference for cultivated species of the human gut microbiota.</title>
        <authorList>
            <person name="Zou Y."/>
            <person name="Xue W."/>
            <person name="Luo G."/>
        </authorList>
    </citation>
    <scope>NUCLEOTIDE SEQUENCE [LARGE SCALE GENOMIC DNA]</scope>
    <source>
        <strain evidence="2 3">AF31-14AC</strain>
    </source>
</reference>
<accession>A0A3E2TU65</accession>
<evidence type="ECO:0000313" key="3">
    <source>
        <dbReference type="Proteomes" id="UP000260782"/>
    </source>
</evidence>
<dbReference type="AlphaFoldDB" id="A0A3E2TU65"/>
<gene>
    <name evidence="2" type="ORF">DWZ25_12490</name>
</gene>
<name>A0A3E2TU65_9FIRM</name>